<feature type="compositionally biased region" description="Polar residues" evidence="1">
    <location>
        <begin position="14"/>
        <end position="31"/>
    </location>
</feature>
<reference evidence="2 3" key="1">
    <citation type="submission" date="2024-01" db="EMBL/GenBank/DDBJ databases">
        <title>The complete chloroplast genome sequence of Lithospermum erythrorhizon: insights into the phylogenetic relationship among Boraginaceae species and the maternal lineages of purple gromwells.</title>
        <authorList>
            <person name="Okada T."/>
            <person name="Watanabe K."/>
        </authorList>
    </citation>
    <scope>NUCLEOTIDE SEQUENCE [LARGE SCALE GENOMIC DNA]</scope>
</reference>
<organism evidence="2 3">
    <name type="scientific">Lithospermum erythrorhizon</name>
    <name type="common">Purple gromwell</name>
    <name type="synonym">Lithospermum officinale var. erythrorhizon</name>
    <dbReference type="NCBI Taxonomy" id="34254"/>
    <lineage>
        <taxon>Eukaryota</taxon>
        <taxon>Viridiplantae</taxon>
        <taxon>Streptophyta</taxon>
        <taxon>Embryophyta</taxon>
        <taxon>Tracheophyta</taxon>
        <taxon>Spermatophyta</taxon>
        <taxon>Magnoliopsida</taxon>
        <taxon>eudicotyledons</taxon>
        <taxon>Gunneridae</taxon>
        <taxon>Pentapetalae</taxon>
        <taxon>asterids</taxon>
        <taxon>lamiids</taxon>
        <taxon>Boraginales</taxon>
        <taxon>Boraginaceae</taxon>
        <taxon>Boraginoideae</taxon>
        <taxon>Lithospermeae</taxon>
        <taxon>Lithospermum</taxon>
    </lineage>
</organism>
<evidence type="ECO:0000313" key="2">
    <source>
        <dbReference type="EMBL" id="GAA0156243.1"/>
    </source>
</evidence>
<proteinExistence type="predicted"/>
<comment type="caution">
    <text evidence="2">The sequence shown here is derived from an EMBL/GenBank/DDBJ whole genome shotgun (WGS) entry which is preliminary data.</text>
</comment>
<gene>
    <name evidence="2" type="ORF">LIER_13778</name>
</gene>
<accession>A0AAV3Q198</accession>
<dbReference type="Proteomes" id="UP001454036">
    <property type="component" value="Unassembled WGS sequence"/>
</dbReference>
<protein>
    <submittedName>
        <fullName evidence="2">Uncharacterized protein</fullName>
    </submittedName>
</protein>
<sequence length="113" mass="12962">MEFARPMNGGLRRSWTQRSRRGMSQSVYSTKMSRSTKVVTLGGGAASRNLWGKLKNGYMNTMSHLRGNSGDNNAKRIPKARRNQPKMSNMEFDKRLIHEIYKSMSVSLELHNR</sequence>
<name>A0AAV3Q198_LITER</name>
<feature type="region of interest" description="Disordered" evidence="1">
    <location>
        <begin position="64"/>
        <end position="90"/>
    </location>
</feature>
<dbReference type="AlphaFoldDB" id="A0AAV3Q198"/>
<evidence type="ECO:0000256" key="1">
    <source>
        <dbReference type="SAM" id="MobiDB-lite"/>
    </source>
</evidence>
<feature type="region of interest" description="Disordered" evidence="1">
    <location>
        <begin position="1"/>
        <end position="31"/>
    </location>
</feature>
<keyword evidence="3" id="KW-1185">Reference proteome</keyword>
<evidence type="ECO:0000313" key="3">
    <source>
        <dbReference type="Proteomes" id="UP001454036"/>
    </source>
</evidence>
<dbReference type="EMBL" id="BAABME010002817">
    <property type="protein sequence ID" value="GAA0156243.1"/>
    <property type="molecule type" value="Genomic_DNA"/>
</dbReference>